<keyword evidence="2" id="KW-1185">Reference proteome</keyword>
<feature type="non-terminal residue" evidence="1">
    <location>
        <position position="140"/>
    </location>
</feature>
<gene>
    <name evidence="1" type="ORF">CUNI_LOCUS21922</name>
</gene>
<evidence type="ECO:0000313" key="1">
    <source>
        <dbReference type="EMBL" id="CAG5136364.1"/>
    </source>
</evidence>
<comment type="caution">
    <text evidence="1">The sequence shown here is derived from an EMBL/GenBank/DDBJ whole genome shotgun (WGS) entry which is preliminary data.</text>
</comment>
<protein>
    <submittedName>
        <fullName evidence="1">Uncharacterized protein</fullName>
    </submittedName>
</protein>
<proteinExistence type="predicted"/>
<dbReference type="EMBL" id="CAJHNH020008525">
    <property type="protein sequence ID" value="CAG5136364.1"/>
    <property type="molecule type" value="Genomic_DNA"/>
</dbReference>
<name>A0A8S4A548_9EUPU</name>
<feature type="non-terminal residue" evidence="1">
    <location>
        <position position="1"/>
    </location>
</feature>
<dbReference type="Proteomes" id="UP000678393">
    <property type="component" value="Unassembled WGS sequence"/>
</dbReference>
<dbReference type="AlphaFoldDB" id="A0A8S4A548"/>
<organism evidence="1 2">
    <name type="scientific">Candidula unifasciata</name>
    <dbReference type="NCBI Taxonomy" id="100452"/>
    <lineage>
        <taxon>Eukaryota</taxon>
        <taxon>Metazoa</taxon>
        <taxon>Spiralia</taxon>
        <taxon>Lophotrochozoa</taxon>
        <taxon>Mollusca</taxon>
        <taxon>Gastropoda</taxon>
        <taxon>Heterobranchia</taxon>
        <taxon>Euthyneura</taxon>
        <taxon>Panpulmonata</taxon>
        <taxon>Eupulmonata</taxon>
        <taxon>Stylommatophora</taxon>
        <taxon>Helicina</taxon>
        <taxon>Helicoidea</taxon>
        <taxon>Geomitridae</taxon>
        <taxon>Candidula</taxon>
    </lineage>
</organism>
<reference evidence="1" key="1">
    <citation type="submission" date="2021-04" db="EMBL/GenBank/DDBJ databases">
        <authorList>
            <consortium name="Molecular Ecology Group"/>
        </authorList>
    </citation>
    <scope>NUCLEOTIDE SEQUENCE</scope>
</reference>
<evidence type="ECO:0000313" key="2">
    <source>
        <dbReference type="Proteomes" id="UP000678393"/>
    </source>
</evidence>
<accession>A0A8S4A548</accession>
<sequence>QLGEDTFTWAIVLKEVDEVLQDLDVKINVTCDFSFADNLARSGEYSTGGEGNQIQEMSIIPESTHDDVLLRVIKASSGESVSEAAIGSGVMLEIQYALQQGLCQVSASSVKSFLATETTKIKTPFFKLFTFEGETSVTFR</sequence>